<protein>
    <submittedName>
        <fullName evidence="2">Uncharacterized protein LOC115884234</fullName>
    </submittedName>
</protein>
<gene>
    <name evidence="2" type="primary">LOC115884234</name>
</gene>
<dbReference type="Proteomes" id="UP000504635">
    <property type="component" value="Unplaced"/>
</dbReference>
<dbReference type="RefSeq" id="XP_030758601.1">
    <property type="nucleotide sequence ID" value="XM_030902741.1"/>
</dbReference>
<reference evidence="2" key="1">
    <citation type="submission" date="2025-08" db="UniProtKB">
        <authorList>
            <consortium name="RefSeq"/>
        </authorList>
    </citation>
    <scope>IDENTIFICATION</scope>
    <source>
        <tissue evidence="2">Gonads</tissue>
    </source>
</reference>
<evidence type="ECO:0000313" key="2">
    <source>
        <dbReference type="RefSeq" id="XP_030758601.1"/>
    </source>
</evidence>
<keyword evidence="1" id="KW-1185">Reference proteome</keyword>
<name>A0A6J2Y5T8_SITOR</name>
<accession>A0A6J2Y5T8</accession>
<dbReference type="AlphaFoldDB" id="A0A6J2Y5T8"/>
<proteinExistence type="predicted"/>
<sequence length="160" mass="18306">MLYDELMESIEDIPSDVDSVVDVSEEETDMMDNTQDIIIMKLDLETDSEDDPEDDLPLSVLQSQLRASSSCNVGDSRDWSKTMLPEKPGDFVDDFGITDIVMNMDTPTPGKLFQLFFTDELLDFIVFQTNLYSKQTARAPKIITRQEYELTCIHVAAQWY</sequence>
<dbReference type="GeneID" id="115884234"/>
<dbReference type="InParanoid" id="A0A6J2Y5T8"/>
<dbReference type="KEGG" id="soy:115884234"/>
<organism evidence="1 2">
    <name type="scientific">Sitophilus oryzae</name>
    <name type="common">Rice weevil</name>
    <name type="synonym">Curculio oryzae</name>
    <dbReference type="NCBI Taxonomy" id="7048"/>
    <lineage>
        <taxon>Eukaryota</taxon>
        <taxon>Metazoa</taxon>
        <taxon>Ecdysozoa</taxon>
        <taxon>Arthropoda</taxon>
        <taxon>Hexapoda</taxon>
        <taxon>Insecta</taxon>
        <taxon>Pterygota</taxon>
        <taxon>Neoptera</taxon>
        <taxon>Endopterygota</taxon>
        <taxon>Coleoptera</taxon>
        <taxon>Polyphaga</taxon>
        <taxon>Cucujiformia</taxon>
        <taxon>Curculionidae</taxon>
        <taxon>Dryophthorinae</taxon>
        <taxon>Sitophilus</taxon>
    </lineage>
</organism>
<dbReference type="OrthoDB" id="123207at2759"/>
<evidence type="ECO:0000313" key="1">
    <source>
        <dbReference type="Proteomes" id="UP000504635"/>
    </source>
</evidence>